<evidence type="ECO:0000256" key="3">
    <source>
        <dbReference type="ARBA" id="ARBA00022722"/>
    </source>
</evidence>
<dbReference type="GO" id="GO:0004519">
    <property type="term" value="F:endonuclease activity"/>
    <property type="evidence" value="ECO:0007669"/>
    <property type="project" value="UniProtKB-KW"/>
</dbReference>
<dbReference type="PANTHER" id="PTHR41694">
    <property type="entry name" value="ENDOGENOUS RETROVIRUS GROUP K MEMBER POL PROTEIN"/>
    <property type="match status" value="1"/>
</dbReference>
<dbReference type="EMBL" id="VZTI01002596">
    <property type="protein sequence ID" value="NXB61112.1"/>
    <property type="molecule type" value="Genomic_DNA"/>
</dbReference>
<dbReference type="Proteomes" id="UP000548317">
    <property type="component" value="Unassembled WGS sequence"/>
</dbReference>
<reference evidence="8 9" key="1">
    <citation type="submission" date="2019-09" db="EMBL/GenBank/DDBJ databases">
        <title>Bird 10,000 Genomes (B10K) Project - Family phase.</title>
        <authorList>
            <person name="Zhang G."/>
        </authorList>
    </citation>
    <scope>NUCLEOTIDE SEQUENCE [LARGE SCALE GENOMIC DNA]</scope>
    <source>
        <strain evidence="8">B10K-DU-029-33</strain>
        <tissue evidence="8">Heart</tissue>
    </source>
</reference>
<dbReference type="Pfam" id="PF00665">
    <property type="entry name" value="rve"/>
    <property type="match status" value="1"/>
</dbReference>
<evidence type="ECO:0000256" key="5">
    <source>
        <dbReference type="ARBA" id="ARBA00022801"/>
    </source>
</evidence>
<evidence type="ECO:0000256" key="1">
    <source>
        <dbReference type="ARBA" id="ARBA00022679"/>
    </source>
</evidence>
<dbReference type="PANTHER" id="PTHR41694:SF5">
    <property type="entry name" value="RIBONUCLEASE H"/>
    <property type="match status" value="1"/>
</dbReference>
<proteinExistence type="predicted"/>
<dbReference type="InterPro" id="IPR012337">
    <property type="entry name" value="RNaseH-like_sf"/>
</dbReference>
<evidence type="ECO:0000256" key="6">
    <source>
        <dbReference type="ARBA" id="ARBA00022918"/>
    </source>
</evidence>
<dbReference type="GO" id="GO:0015074">
    <property type="term" value="P:DNA integration"/>
    <property type="evidence" value="ECO:0007669"/>
    <property type="project" value="InterPro"/>
</dbReference>
<feature type="non-terminal residue" evidence="8">
    <location>
        <position position="276"/>
    </location>
</feature>
<dbReference type="Gene3D" id="1.10.340.70">
    <property type="match status" value="1"/>
</dbReference>
<keyword evidence="2" id="KW-0548">Nucleotidyltransferase</keyword>
<evidence type="ECO:0000313" key="9">
    <source>
        <dbReference type="Proteomes" id="UP000548317"/>
    </source>
</evidence>
<evidence type="ECO:0000256" key="2">
    <source>
        <dbReference type="ARBA" id="ARBA00022695"/>
    </source>
</evidence>
<evidence type="ECO:0000256" key="4">
    <source>
        <dbReference type="ARBA" id="ARBA00022759"/>
    </source>
</evidence>
<comment type="caution">
    <text evidence="8">The sequence shown here is derived from an EMBL/GenBank/DDBJ whole genome shotgun (WGS) entry which is preliminary data.</text>
</comment>
<keyword evidence="9" id="KW-1185">Reference proteome</keyword>
<dbReference type="PROSITE" id="PS50994">
    <property type="entry name" value="INTEGRASE"/>
    <property type="match status" value="1"/>
</dbReference>
<keyword evidence="6" id="KW-0695">RNA-directed DNA polymerase</keyword>
<feature type="domain" description="Integrase catalytic" evidence="7">
    <location>
        <begin position="57"/>
        <end position="214"/>
    </location>
</feature>
<dbReference type="InterPro" id="IPR036397">
    <property type="entry name" value="RNaseH_sf"/>
</dbReference>
<gene>
    <name evidence="8" type="primary">Tf26</name>
    <name evidence="8" type="ORF">STRCIN_R15686</name>
</gene>
<dbReference type="SUPFAM" id="SSF53098">
    <property type="entry name" value="Ribonuclease H-like"/>
    <property type="match status" value="1"/>
</dbReference>
<protein>
    <submittedName>
        <fullName evidence="8">TF26 protein</fullName>
    </submittedName>
</protein>
<dbReference type="GO" id="GO:0003964">
    <property type="term" value="F:RNA-directed DNA polymerase activity"/>
    <property type="evidence" value="ECO:0007669"/>
    <property type="project" value="UniProtKB-KW"/>
</dbReference>
<dbReference type="AlphaFoldDB" id="A0A7K8FCB7"/>
<dbReference type="Gene3D" id="3.30.420.10">
    <property type="entry name" value="Ribonuclease H-like superfamily/Ribonuclease H"/>
    <property type="match status" value="1"/>
</dbReference>
<name>A0A7K8FCB7_9CORV</name>
<dbReference type="InterPro" id="IPR001584">
    <property type="entry name" value="Integrase_cat-core"/>
</dbReference>
<organism evidence="8 9">
    <name type="scientific">Struthidea cinerea</name>
    <dbReference type="NCBI Taxonomy" id="181839"/>
    <lineage>
        <taxon>Eukaryota</taxon>
        <taxon>Metazoa</taxon>
        <taxon>Chordata</taxon>
        <taxon>Craniata</taxon>
        <taxon>Vertebrata</taxon>
        <taxon>Euteleostomi</taxon>
        <taxon>Archelosauria</taxon>
        <taxon>Archosauria</taxon>
        <taxon>Dinosauria</taxon>
        <taxon>Saurischia</taxon>
        <taxon>Theropoda</taxon>
        <taxon>Coelurosauria</taxon>
        <taxon>Aves</taxon>
        <taxon>Neognathae</taxon>
        <taxon>Neoaves</taxon>
        <taxon>Telluraves</taxon>
        <taxon>Australaves</taxon>
        <taxon>Passeriformes</taxon>
        <taxon>Corvoidea</taxon>
        <taxon>Corcoracidae</taxon>
        <taxon>Struthidea</taxon>
    </lineage>
</organism>
<keyword evidence="4" id="KW-0255">Endonuclease</keyword>
<keyword evidence="1" id="KW-0808">Transferase</keyword>
<feature type="non-terminal residue" evidence="8">
    <location>
        <position position="1"/>
    </location>
</feature>
<keyword evidence="5" id="KW-0378">Hydrolase</keyword>
<keyword evidence="3" id="KW-0540">Nuclease</keyword>
<accession>A0A7K8FCB7</accession>
<evidence type="ECO:0000259" key="7">
    <source>
        <dbReference type="PROSITE" id="PS50994"/>
    </source>
</evidence>
<dbReference type="GO" id="GO:0003676">
    <property type="term" value="F:nucleic acid binding"/>
    <property type="evidence" value="ECO:0007669"/>
    <property type="project" value="InterPro"/>
</dbReference>
<sequence>IHQSNHWGSKALVDHFLRTFGCLGIYEIANQITRDCLICQKVNRKQMKNVTGGGINLAIRPFQSIQIDFTEMPPVQRWKYLLVIVDHLTHWVEAFPTVNATAQTVSKVILEQIIPRFGMVHRIDSDRGTHFTSQTLQQLAQQVGIDWKLHTPWHPQSSGRVEQMNLTIKNALTKLMLETRWTWVKCLPLVLLQIRTQPRADLSLSPYEMLFGLPYLASQHEINVRECGNNNIQKYVKIIAETLQQLREQGLIAQTPPLDFKLHHINPGEWVLIKSW</sequence>
<evidence type="ECO:0000313" key="8">
    <source>
        <dbReference type="EMBL" id="NXB61112.1"/>
    </source>
</evidence>
<dbReference type="GO" id="GO:0016787">
    <property type="term" value="F:hydrolase activity"/>
    <property type="evidence" value="ECO:0007669"/>
    <property type="project" value="UniProtKB-KW"/>
</dbReference>